<dbReference type="EMBL" id="JABSTR010002413">
    <property type="protein sequence ID" value="KAH9384444.1"/>
    <property type="molecule type" value="Genomic_DNA"/>
</dbReference>
<feature type="compositionally biased region" description="Polar residues" evidence="1">
    <location>
        <begin position="54"/>
        <end position="67"/>
    </location>
</feature>
<feature type="compositionally biased region" description="Low complexity" evidence="1">
    <location>
        <begin position="73"/>
        <end position="85"/>
    </location>
</feature>
<comment type="caution">
    <text evidence="3">The sequence shown here is derived from an EMBL/GenBank/DDBJ whole genome shotgun (WGS) entry which is preliminary data.</text>
</comment>
<dbReference type="Pfam" id="PF13613">
    <property type="entry name" value="HTH_Tnp_4"/>
    <property type="match status" value="1"/>
</dbReference>
<sequence length="296" mass="33671">MISFIEGAPNKDPLHIDYTPSLFWHDERATETSRRRIECHERHATIGKKRVDAPSSQLTAPNLSSGEETLPRLDASSLDASGSAAEHQNGSSEAESLDDEAESLDDEDKRTVEVQTDRCEAPPSGSGDTERIRLLEAQVKHLQGKVQSLKQARSVRVMDDDKVHFYTGLSKPLFFAILDSIAPVLPKAKRVFPHETQLLSFLMKLRLNLPFKDLAYRFGVTRKTISRSFRMVLQAVHHLCKGLIVFSSPEICRSWLTEKEKKNFPHLRTIIDCTEVRLARHVFSHLDVLYTWHQAY</sequence>
<reference evidence="3 4" key="1">
    <citation type="journal article" date="2020" name="Cell">
        <title>Large-Scale Comparative Analyses of Tick Genomes Elucidate Their Genetic Diversity and Vector Capacities.</title>
        <authorList>
            <consortium name="Tick Genome and Microbiome Consortium (TIGMIC)"/>
            <person name="Jia N."/>
            <person name="Wang J."/>
            <person name="Shi W."/>
            <person name="Du L."/>
            <person name="Sun Y."/>
            <person name="Zhan W."/>
            <person name="Jiang J.F."/>
            <person name="Wang Q."/>
            <person name="Zhang B."/>
            <person name="Ji P."/>
            <person name="Bell-Sakyi L."/>
            <person name="Cui X.M."/>
            <person name="Yuan T.T."/>
            <person name="Jiang B.G."/>
            <person name="Yang W.F."/>
            <person name="Lam T.T."/>
            <person name="Chang Q.C."/>
            <person name="Ding S.J."/>
            <person name="Wang X.J."/>
            <person name="Zhu J.G."/>
            <person name="Ruan X.D."/>
            <person name="Zhao L."/>
            <person name="Wei J.T."/>
            <person name="Ye R.Z."/>
            <person name="Que T.C."/>
            <person name="Du C.H."/>
            <person name="Zhou Y.H."/>
            <person name="Cheng J.X."/>
            <person name="Dai P.F."/>
            <person name="Guo W.B."/>
            <person name="Han X.H."/>
            <person name="Huang E.J."/>
            <person name="Li L.F."/>
            <person name="Wei W."/>
            <person name="Gao Y.C."/>
            <person name="Liu J.Z."/>
            <person name="Shao H.Z."/>
            <person name="Wang X."/>
            <person name="Wang C.C."/>
            <person name="Yang T.C."/>
            <person name="Huo Q.B."/>
            <person name="Li W."/>
            <person name="Chen H.Y."/>
            <person name="Chen S.E."/>
            <person name="Zhou L.G."/>
            <person name="Ni X.B."/>
            <person name="Tian J.H."/>
            <person name="Sheng Y."/>
            <person name="Liu T."/>
            <person name="Pan Y.S."/>
            <person name="Xia L.Y."/>
            <person name="Li J."/>
            <person name="Zhao F."/>
            <person name="Cao W.C."/>
        </authorList>
    </citation>
    <scope>NUCLEOTIDE SEQUENCE [LARGE SCALE GENOMIC DNA]</scope>
    <source>
        <strain evidence="3">HaeL-2018</strain>
    </source>
</reference>
<dbReference type="AlphaFoldDB" id="A0A9J6HAT3"/>
<organism evidence="3 4">
    <name type="scientific">Haemaphysalis longicornis</name>
    <name type="common">Bush tick</name>
    <dbReference type="NCBI Taxonomy" id="44386"/>
    <lineage>
        <taxon>Eukaryota</taxon>
        <taxon>Metazoa</taxon>
        <taxon>Ecdysozoa</taxon>
        <taxon>Arthropoda</taxon>
        <taxon>Chelicerata</taxon>
        <taxon>Arachnida</taxon>
        <taxon>Acari</taxon>
        <taxon>Parasitiformes</taxon>
        <taxon>Ixodida</taxon>
        <taxon>Ixodoidea</taxon>
        <taxon>Ixodidae</taxon>
        <taxon>Haemaphysalinae</taxon>
        <taxon>Haemaphysalis</taxon>
    </lineage>
</organism>
<feature type="compositionally biased region" description="Acidic residues" evidence="1">
    <location>
        <begin position="95"/>
        <end position="106"/>
    </location>
</feature>
<dbReference type="VEuPathDB" id="VectorBase:HLOH_059373"/>
<gene>
    <name evidence="3" type="ORF">HPB48_026451</name>
</gene>
<protein>
    <recommendedName>
        <fullName evidence="2">Transposase Helix-turn-helix domain-containing protein</fullName>
    </recommendedName>
</protein>
<dbReference type="PANTHER" id="PTHR23080:SF139">
    <property type="entry name" value="DDE TNP4 DOMAIN-CONTAINING PROTEIN"/>
    <property type="match status" value="1"/>
</dbReference>
<dbReference type="OrthoDB" id="7331812at2759"/>
<feature type="region of interest" description="Disordered" evidence="1">
    <location>
        <begin position="45"/>
        <end position="130"/>
    </location>
</feature>
<dbReference type="InterPro" id="IPR027805">
    <property type="entry name" value="Transposase_HTH_dom"/>
</dbReference>
<proteinExistence type="predicted"/>
<evidence type="ECO:0000313" key="4">
    <source>
        <dbReference type="Proteomes" id="UP000821853"/>
    </source>
</evidence>
<evidence type="ECO:0000256" key="1">
    <source>
        <dbReference type="SAM" id="MobiDB-lite"/>
    </source>
</evidence>
<evidence type="ECO:0000259" key="2">
    <source>
        <dbReference type="Pfam" id="PF13613"/>
    </source>
</evidence>
<feature type="domain" description="Transposase Helix-turn-helix" evidence="2">
    <location>
        <begin position="195"/>
        <end position="235"/>
    </location>
</feature>
<name>A0A9J6HAT3_HAELO</name>
<accession>A0A9J6HAT3</accession>
<feature type="compositionally biased region" description="Basic and acidic residues" evidence="1">
    <location>
        <begin position="107"/>
        <end position="120"/>
    </location>
</feature>
<dbReference type="PANTHER" id="PTHR23080">
    <property type="entry name" value="THAP DOMAIN PROTEIN"/>
    <property type="match status" value="1"/>
</dbReference>
<keyword evidence="4" id="KW-1185">Reference proteome</keyword>
<dbReference type="Proteomes" id="UP000821853">
    <property type="component" value="Unassembled WGS sequence"/>
</dbReference>
<evidence type="ECO:0000313" key="3">
    <source>
        <dbReference type="EMBL" id="KAH9384444.1"/>
    </source>
</evidence>